<dbReference type="OrthoDB" id="2157498at2759"/>
<organism evidence="2 3">
    <name type="scientific">Coffea canephora</name>
    <name type="common">Robusta coffee</name>
    <dbReference type="NCBI Taxonomy" id="49390"/>
    <lineage>
        <taxon>Eukaryota</taxon>
        <taxon>Viridiplantae</taxon>
        <taxon>Streptophyta</taxon>
        <taxon>Embryophyta</taxon>
        <taxon>Tracheophyta</taxon>
        <taxon>Spermatophyta</taxon>
        <taxon>Magnoliopsida</taxon>
        <taxon>eudicotyledons</taxon>
        <taxon>Gunneridae</taxon>
        <taxon>Pentapetalae</taxon>
        <taxon>asterids</taxon>
        <taxon>lamiids</taxon>
        <taxon>Gentianales</taxon>
        <taxon>Rubiaceae</taxon>
        <taxon>Ixoroideae</taxon>
        <taxon>Gardenieae complex</taxon>
        <taxon>Bertiereae - Coffeeae clade</taxon>
        <taxon>Coffeeae</taxon>
        <taxon>Coffea</taxon>
    </lineage>
</organism>
<keyword evidence="1" id="KW-1133">Transmembrane helix</keyword>
<proteinExistence type="predicted"/>
<accession>A0A068ULY1</accession>
<dbReference type="Pfam" id="PF15159">
    <property type="entry name" value="PIG-Y"/>
    <property type="match status" value="1"/>
</dbReference>
<keyword evidence="3" id="KW-1185">Reference proteome</keyword>
<dbReference type="PANTHER" id="PTHR36485:SF1">
    <property type="entry name" value="TRANSMEMBRANE PROTEIN"/>
    <property type="match status" value="1"/>
</dbReference>
<sequence>MSAFSQLIASYERVFWGWFLLICGAVSFCGLLFAAVGSKLLPPSGNSLISAILNDRYYCLLVPLTPPILLIAVYFHWLCMKLFKHA</sequence>
<protein>
    <submittedName>
        <fullName evidence="2">Uncharacterized protein</fullName>
    </submittedName>
</protein>
<evidence type="ECO:0000256" key="1">
    <source>
        <dbReference type="SAM" id="Phobius"/>
    </source>
</evidence>
<dbReference type="EMBL" id="HG739121">
    <property type="protein sequence ID" value="CDP09292.1"/>
    <property type="molecule type" value="Genomic_DNA"/>
</dbReference>
<dbReference type="OMA" id="IAVYSHW"/>
<dbReference type="Proteomes" id="UP000295252">
    <property type="component" value="Chromosome I"/>
</dbReference>
<keyword evidence="1" id="KW-0472">Membrane</keyword>
<dbReference type="AlphaFoldDB" id="A0A068ULY1"/>
<gene>
    <name evidence="2" type="ORF">GSCOC_T00028591001</name>
</gene>
<reference evidence="3" key="1">
    <citation type="journal article" date="2014" name="Science">
        <title>The coffee genome provides insight into the convergent evolution of caffeine biosynthesis.</title>
        <authorList>
            <person name="Denoeud F."/>
            <person name="Carretero-Paulet L."/>
            <person name="Dereeper A."/>
            <person name="Droc G."/>
            <person name="Guyot R."/>
            <person name="Pietrella M."/>
            <person name="Zheng C."/>
            <person name="Alberti A."/>
            <person name="Anthony F."/>
            <person name="Aprea G."/>
            <person name="Aury J.M."/>
            <person name="Bento P."/>
            <person name="Bernard M."/>
            <person name="Bocs S."/>
            <person name="Campa C."/>
            <person name="Cenci A."/>
            <person name="Combes M.C."/>
            <person name="Crouzillat D."/>
            <person name="Da Silva C."/>
            <person name="Daddiego L."/>
            <person name="De Bellis F."/>
            <person name="Dussert S."/>
            <person name="Garsmeur O."/>
            <person name="Gayraud T."/>
            <person name="Guignon V."/>
            <person name="Jahn K."/>
            <person name="Jamilloux V."/>
            <person name="Joet T."/>
            <person name="Labadie K."/>
            <person name="Lan T."/>
            <person name="Leclercq J."/>
            <person name="Lepelley M."/>
            <person name="Leroy T."/>
            <person name="Li L.T."/>
            <person name="Librado P."/>
            <person name="Lopez L."/>
            <person name="Munoz A."/>
            <person name="Noel B."/>
            <person name="Pallavicini A."/>
            <person name="Perrotta G."/>
            <person name="Poncet V."/>
            <person name="Pot D."/>
            <person name="Priyono X."/>
            <person name="Rigoreau M."/>
            <person name="Rouard M."/>
            <person name="Rozas J."/>
            <person name="Tranchant-Dubreuil C."/>
            <person name="VanBuren R."/>
            <person name="Zhang Q."/>
            <person name="Andrade A.C."/>
            <person name="Argout X."/>
            <person name="Bertrand B."/>
            <person name="de Kochko A."/>
            <person name="Graziosi G."/>
            <person name="Henry R.J."/>
            <person name="Jayarama X."/>
            <person name="Ming R."/>
            <person name="Nagai C."/>
            <person name="Rounsley S."/>
            <person name="Sankoff D."/>
            <person name="Giuliano G."/>
            <person name="Albert V.A."/>
            <person name="Wincker P."/>
            <person name="Lashermes P."/>
        </authorList>
    </citation>
    <scope>NUCLEOTIDE SEQUENCE [LARGE SCALE GENOMIC DNA]</scope>
    <source>
        <strain evidence="3">cv. DH200-94</strain>
    </source>
</reference>
<evidence type="ECO:0000313" key="2">
    <source>
        <dbReference type="EMBL" id="CDP09292.1"/>
    </source>
</evidence>
<dbReference type="PANTHER" id="PTHR36485">
    <property type="entry name" value="OS01G0939000 PROTEIN"/>
    <property type="match status" value="1"/>
</dbReference>
<dbReference type="InterPro" id="IPR029164">
    <property type="entry name" value="PIG-Y"/>
</dbReference>
<keyword evidence="1" id="KW-0812">Transmembrane</keyword>
<dbReference type="InParanoid" id="A0A068ULY1"/>
<dbReference type="PhylomeDB" id="A0A068ULY1"/>
<dbReference type="STRING" id="49390.A0A068ULY1"/>
<feature type="transmembrane region" description="Helical" evidence="1">
    <location>
        <begin position="57"/>
        <end position="77"/>
    </location>
</feature>
<name>A0A068ULY1_COFCA</name>
<evidence type="ECO:0000313" key="3">
    <source>
        <dbReference type="Proteomes" id="UP000295252"/>
    </source>
</evidence>
<feature type="transmembrane region" description="Helical" evidence="1">
    <location>
        <begin position="15"/>
        <end position="36"/>
    </location>
</feature>
<dbReference type="Gramene" id="CDP09292">
    <property type="protein sequence ID" value="CDP09292"/>
    <property type="gene ID" value="GSCOC_T00028591001"/>
</dbReference>